<reference evidence="2 3" key="1">
    <citation type="submission" date="2014-04" db="EMBL/GenBank/DDBJ databases">
        <authorList>
            <consortium name="DOE Joint Genome Institute"/>
            <person name="Kuo A."/>
            <person name="Girlanda M."/>
            <person name="Perotto S."/>
            <person name="Kohler A."/>
            <person name="Nagy L.G."/>
            <person name="Floudas D."/>
            <person name="Copeland A."/>
            <person name="Barry K.W."/>
            <person name="Cichocki N."/>
            <person name="Veneault-Fourrey C."/>
            <person name="LaButti K."/>
            <person name="Lindquist E.A."/>
            <person name="Lipzen A."/>
            <person name="Lundell T."/>
            <person name="Morin E."/>
            <person name="Murat C."/>
            <person name="Sun H."/>
            <person name="Tunlid A."/>
            <person name="Henrissat B."/>
            <person name="Grigoriev I.V."/>
            <person name="Hibbett D.S."/>
            <person name="Martin F."/>
            <person name="Nordberg H.P."/>
            <person name="Cantor M.N."/>
            <person name="Hua S.X."/>
        </authorList>
    </citation>
    <scope>NUCLEOTIDE SEQUENCE [LARGE SCALE GENOMIC DNA]</scope>
    <source>
        <strain evidence="2 3">MUT 4182</strain>
    </source>
</reference>
<dbReference type="EMBL" id="KN823324">
    <property type="protein sequence ID" value="KIO17986.1"/>
    <property type="molecule type" value="Genomic_DNA"/>
</dbReference>
<dbReference type="Proteomes" id="UP000054248">
    <property type="component" value="Unassembled WGS sequence"/>
</dbReference>
<protein>
    <submittedName>
        <fullName evidence="2">Uncharacterized protein</fullName>
    </submittedName>
</protein>
<evidence type="ECO:0000313" key="2">
    <source>
        <dbReference type="EMBL" id="KIO17986.1"/>
    </source>
</evidence>
<dbReference type="HOGENOM" id="CLU_2086564_0_0_1"/>
<feature type="region of interest" description="Disordered" evidence="1">
    <location>
        <begin position="1"/>
        <end position="37"/>
    </location>
</feature>
<reference evidence="3" key="2">
    <citation type="submission" date="2015-01" db="EMBL/GenBank/DDBJ databases">
        <title>Evolutionary Origins and Diversification of the Mycorrhizal Mutualists.</title>
        <authorList>
            <consortium name="DOE Joint Genome Institute"/>
            <consortium name="Mycorrhizal Genomics Consortium"/>
            <person name="Kohler A."/>
            <person name="Kuo A."/>
            <person name="Nagy L.G."/>
            <person name="Floudas D."/>
            <person name="Copeland A."/>
            <person name="Barry K.W."/>
            <person name="Cichocki N."/>
            <person name="Veneault-Fourrey C."/>
            <person name="LaButti K."/>
            <person name="Lindquist E.A."/>
            <person name="Lipzen A."/>
            <person name="Lundell T."/>
            <person name="Morin E."/>
            <person name="Murat C."/>
            <person name="Riley R."/>
            <person name="Ohm R."/>
            <person name="Sun H."/>
            <person name="Tunlid A."/>
            <person name="Henrissat B."/>
            <person name="Grigoriev I.V."/>
            <person name="Hibbett D.S."/>
            <person name="Martin F."/>
        </authorList>
    </citation>
    <scope>NUCLEOTIDE SEQUENCE [LARGE SCALE GENOMIC DNA]</scope>
    <source>
        <strain evidence="3">MUT 4182</strain>
    </source>
</reference>
<feature type="compositionally biased region" description="Polar residues" evidence="1">
    <location>
        <begin position="20"/>
        <end position="29"/>
    </location>
</feature>
<accession>A0A0C3Q450</accession>
<name>A0A0C3Q450_9AGAM</name>
<organism evidence="2 3">
    <name type="scientific">Tulasnella calospora MUT 4182</name>
    <dbReference type="NCBI Taxonomy" id="1051891"/>
    <lineage>
        <taxon>Eukaryota</taxon>
        <taxon>Fungi</taxon>
        <taxon>Dikarya</taxon>
        <taxon>Basidiomycota</taxon>
        <taxon>Agaricomycotina</taxon>
        <taxon>Agaricomycetes</taxon>
        <taxon>Cantharellales</taxon>
        <taxon>Tulasnellaceae</taxon>
        <taxon>Tulasnella</taxon>
    </lineage>
</organism>
<keyword evidence="3" id="KW-1185">Reference proteome</keyword>
<dbReference type="AlphaFoldDB" id="A0A0C3Q450"/>
<evidence type="ECO:0000313" key="3">
    <source>
        <dbReference type="Proteomes" id="UP000054248"/>
    </source>
</evidence>
<proteinExistence type="predicted"/>
<gene>
    <name evidence="2" type="ORF">M407DRAFT_32334</name>
</gene>
<evidence type="ECO:0000256" key="1">
    <source>
        <dbReference type="SAM" id="MobiDB-lite"/>
    </source>
</evidence>
<sequence>MSIDSRTRFRYPHLPHDPTRATSVYSPSKGTPRPGATLRTGLKCISIPAAPVRSLLKERRIYLLERYGTFSSDIGQMGHEGGSRPFISKNLRTSARAFDRSPPNRVQRLINTFVPPS</sequence>